<dbReference type="Proteomes" id="UP000828941">
    <property type="component" value="Chromosome 2"/>
</dbReference>
<proteinExistence type="predicted"/>
<sequence length="1090" mass="122359">MDNYGSSHPYGYQNPYNYPPNRNPPSHIYPPPPRFDPYAPPPYPYHYSPSRSFNYVYPPPPRSPPSSTHSVPLDCKPPPTGYSAPPYPPYLYPAAPLSSLSAPPWPTHSHHTSLVYGSSPSDYQQFEAYPHPENQSPGHSRANSFSGPYGQNSMNSTESGLPQTNDDTKPSQSSAHPPLDDLMSKVRLSDDNQAARASTPAPAMRPLTYSVSVPKQQRREDFYGHHPNSSFSGWGSSYSGKVDSSKLAASFGSFNESNKQIVPFQNKGSLKVLLLHGNLDMWVYGAKNLPNMDMFHKTLGDMFIRLPGSVSNKIEGTMSRKITSDPYVSISIANAVIGRTFVISNCENPDWMQHFYVPVAHHAAEVHFVVKDSDVVGSQLIGVVAIPVEQIYSGARIEGTYPVLNSSGKPCKHGAVLSLSIQYIPMEKMSIYHQGVGAGPDYTGVPGTYFPLRKGGTVKLYQDAHVPDGVLPNVLLDKGTYYAHGKCWQDIFDAIRQAHRLIYITGWSVWHKVKLVRDANYPSGCTLGDLLRSKSQEGVRVLLLVWDDPTSRKILGYKTDGVMATHDEETRRFFKHSSVQVLLCSRNAGKRHSWIKQREVGTIYTHHQKTVIVDADAGYNKRKIIAFVGGLDLCDGRYDTPHHPIFRTLQTLHKDDYHNPTFTGNIGGCPREPWHDLHSRIDGPAAYDVLTNFEERWLKAAKPHGIKKLKMSYDDALLRLERMPDILGLSESASTDDNDPESWHVQIFRSIDSNSVKGFPKDGKDASSKNLVCGKNVLIDMSIHTAYVKAIRAAQHYIYIENQYFIGSSFNWNQHKDLGANNLIPMEIALKIAEKIRANERFAVYIVIPMWPEGVPTGAATQRILFWQNKTMQMMYETIYKALVEAGLEAAFSPQDYLNFFCLGNREIIDMYENTMAGVPPPANSPQALSKRSRRFMIYVHSKGMIVDDEYVLLGSANINQRSMEGTRDTEIAMGAYQPQHTWARKHSYPHGEIHGYRMSLWAEHTGTLEDCFLHPESLECVRRVRTMSEINWKQFAADEITEMKGHLLKYPVDVDRKGKVRPLPGHEEFPDVGGKIVGSFLAIQENLTI</sequence>
<evidence type="ECO:0000313" key="2">
    <source>
        <dbReference type="Proteomes" id="UP000828941"/>
    </source>
</evidence>
<evidence type="ECO:0000313" key="1">
    <source>
        <dbReference type="EMBL" id="KAI4354955.1"/>
    </source>
</evidence>
<accession>A0ACB9Q1V3</accession>
<keyword evidence="2" id="KW-1185">Reference proteome</keyword>
<gene>
    <name evidence="1" type="ORF">L6164_003775</name>
</gene>
<dbReference type="EMBL" id="CM039427">
    <property type="protein sequence ID" value="KAI4354955.1"/>
    <property type="molecule type" value="Genomic_DNA"/>
</dbReference>
<protein>
    <submittedName>
        <fullName evidence="1">Uncharacterized protein</fullName>
    </submittedName>
</protein>
<reference evidence="1 2" key="1">
    <citation type="journal article" date="2022" name="DNA Res.">
        <title>Chromosomal-level genome assembly of the orchid tree Bauhinia variegata (Leguminosae; Cercidoideae) supports the allotetraploid origin hypothesis of Bauhinia.</title>
        <authorList>
            <person name="Zhong Y."/>
            <person name="Chen Y."/>
            <person name="Zheng D."/>
            <person name="Pang J."/>
            <person name="Liu Y."/>
            <person name="Luo S."/>
            <person name="Meng S."/>
            <person name="Qian L."/>
            <person name="Wei D."/>
            <person name="Dai S."/>
            <person name="Zhou R."/>
        </authorList>
    </citation>
    <scope>NUCLEOTIDE SEQUENCE [LARGE SCALE GENOMIC DNA]</scope>
    <source>
        <strain evidence="1">BV-YZ2020</strain>
    </source>
</reference>
<name>A0ACB9Q1V3_BAUVA</name>
<organism evidence="1 2">
    <name type="scientific">Bauhinia variegata</name>
    <name type="common">Purple orchid tree</name>
    <name type="synonym">Phanera variegata</name>
    <dbReference type="NCBI Taxonomy" id="167791"/>
    <lineage>
        <taxon>Eukaryota</taxon>
        <taxon>Viridiplantae</taxon>
        <taxon>Streptophyta</taxon>
        <taxon>Embryophyta</taxon>
        <taxon>Tracheophyta</taxon>
        <taxon>Spermatophyta</taxon>
        <taxon>Magnoliopsida</taxon>
        <taxon>eudicotyledons</taxon>
        <taxon>Gunneridae</taxon>
        <taxon>Pentapetalae</taxon>
        <taxon>rosids</taxon>
        <taxon>fabids</taxon>
        <taxon>Fabales</taxon>
        <taxon>Fabaceae</taxon>
        <taxon>Cercidoideae</taxon>
        <taxon>Cercideae</taxon>
        <taxon>Bauhiniinae</taxon>
        <taxon>Bauhinia</taxon>
    </lineage>
</organism>
<comment type="caution">
    <text evidence="1">The sequence shown here is derived from an EMBL/GenBank/DDBJ whole genome shotgun (WGS) entry which is preliminary data.</text>
</comment>